<dbReference type="EMBL" id="GBRH01192356">
    <property type="protein sequence ID" value="JAE05540.1"/>
    <property type="molecule type" value="Transcribed_RNA"/>
</dbReference>
<feature type="region of interest" description="Disordered" evidence="1">
    <location>
        <begin position="214"/>
        <end position="297"/>
    </location>
</feature>
<proteinExistence type="predicted"/>
<protein>
    <submittedName>
        <fullName evidence="2">Uncharacterized protein</fullName>
    </submittedName>
</protein>
<evidence type="ECO:0000313" key="2">
    <source>
        <dbReference type="EMBL" id="JAE05540.1"/>
    </source>
</evidence>
<sequence>MGSKGMFKLIQRLGSSRKLMAIINVDGSVSKAWPVESSGGHGKCSSDNSFQKSVGNPIYGPLNIGRAESVNLQFGTFGISAWPNDTGCTSQAGSADESWASATESSSRHDPSSSGSPKKSDGHCKKIKESSAVSGSDEEEEEESDVRPNLGSDEDLSEEDNRDIHEEMEGSVDEDCNRSDEEYDDLAMRDGMENGYLTDDGVFYTGLRKSSSSKFLDGGQCGHSTPRKHQENLHKLDTGVPETARSSSAVAANTSSKRHATRKWKRSLSDSFHSRPRSAPELVSTHKGSPVPVAPEK</sequence>
<feature type="compositionally biased region" description="Basic and acidic residues" evidence="1">
    <location>
        <begin position="228"/>
        <end position="237"/>
    </location>
</feature>
<reference evidence="2" key="1">
    <citation type="submission" date="2014-09" db="EMBL/GenBank/DDBJ databases">
        <authorList>
            <person name="Magalhaes I.L.F."/>
            <person name="Oliveira U."/>
            <person name="Santos F.R."/>
            <person name="Vidigal T.H.D.A."/>
            <person name="Brescovit A.D."/>
            <person name="Santos A.J."/>
        </authorList>
    </citation>
    <scope>NUCLEOTIDE SEQUENCE</scope>
    <source>
        <tissue evidence="2">Shoot tissue taken approximately 20 cm above the soil surface</tissue>
    </source>
</reference>
<reference evidence="2" key="2">
    <citation type="journal article" date="2015" name="Data Brief">
        <title>Shoot transcriptome of the giant reed, Arundo donax.</title>
        <authorList>
            <person name="Barrero R.A."/>
            <person name="Guerrero F.D."/>
            <person name="Moolhuijzen P."/>
            <person name="Goolsby J.A."/>
            <person name="Tidwell J."/>
            <person name="Bellgard S.E."/>
            <person name="Bellgard M.I."/>
        </authorList>
    </citation>
    <scope>NUCLEOTIDE SEQUENCE</scope>
    <source>
        <tissue evidence="2">Shoot tissue taken approximately 20 cm above the soil surface</tissue>
    </source>
</reference>
<organism evidence="2">
    <name type="scientific">Arundo donax</name>
    <name type="common">Giant reed</name>
    <name type="synonym">Donax arundinaceus</name>
    <dbReference type="NCBI Taxonomy" id="35708"/>
    <lineage>
        <taxon>Eukaryota</taxon>
        <taxon>Viridiplantae</taxon>
        <taxon>Streptophyta</taxon>
        <taxon>Embryophyta</taxon>
        <taxon>Tracheophyta</taxon>
        <taxon>Spermatophyta</taxon>
        <taxon>Magnoliopsida</taxon>
        <taxon>Liliopsida</taxon>
        <taxon>Poales</taxon>
        <taxon>Poaceae</taxon>
        <taxon>PACMAD clade</taxon>
        <taxon>Arundinoideae</taxon>
        <taxon>Arundineae</taxon>
        <taxon>Arundo</taxon>
    </lineage>
</organism>
<feature type="compositionally biased region" description="Polar residues" evidence="1">
    <location>
        <begin position="244"/>
        <end position="255"/>
    </location>
</feature>
<dbReference type="AlphaFoldDB" id="A0A0A9EXQ5"/>
<name>A0A0A9EXQ5_ARUDO</name>
<feature type="compositionally biased region" description="Basic residues" evidence="1">
    <location>
        <begin position="256"/>
        <end position="266"/>
    </location>
</feature>
<evidence type="ECO:0000256" key="1">
    <source>
        <dbReference type="SAM" id="MobiDB-lite"/>
    </source>
</evidence>
<feature type="compositionally biased region" description="Basic and acidic residues" evidence="1">
    <location>
        <begin position="175"/>
        <end position="184"/>
    </location>
</feature>
<feature type="compositionally biased region" description="Acidic residues" evidence="1">
    <location>
        <begin position="152"/>
        <end position="161"/>
    </location>
</feature>
<accession>A0A0A9EXQ5</accession>
<feature type="compositionally biased region" description="Basic and acidic residues" evidence="1">
    <location>
        <begin position="118"/>
        <end position="129"/>
    </location>
</feature>
<feature type="region of interest" description="Disordered" evidence="1">
    <location>
        <begin position="88"/>
        <end position="184"/>
    </location>
</feature>
<dbReference type="PANTHER" id="PTHR33477:SF4">
    <property type="entry name" value="P-LOOP NTPASE DOMAIN-CONTAINING PROTEIN LPA1 HOMOLOG"/>
    <property type="match status" value="1"/>
</dbReference>
<dbReference type="PANTHER" id="PTHR33477">
    <property type="entry name" value="P-LOOP NTPASE DOMAIN-CONTAINING PROTEIN LPA1 HOMOLOG 1"/>
    <property type="match status" value="1"/>
</dbReference>